<reference evidence="3 4" key="1">
    <citation type="submission" date="2016-10" db="EMBL/GenBank/DDBJ databases">
        <authorList>
            <person name="de Groot N.N."/>
        </authorList>
    </citation>
    <scope>NUCLEOTIDE SEQUENCE [LARGE SCALE GENOMIC DNA]</scope>
    <source>
        <strain evidence="3 4">DSM 18438</strain>
    </source>
</reference>
<dbReference type="AlphaFoldDB" id="A0A1I1G248"/>
<dbReference type="PANTHER" id="PTHR38731:SF1">
    <property type="entry name" value="FECR PROTEIN DOMAIN-CONTAINING PROTEIN"/>
    <property type="match status" value="1"/>
</dbReference>
<keyword evidence="4" id="KW-1185">Reference proteome</keyword>
<evidence type="ECO:0000313" key="4">
    <source>
        <dbReference type="Proteomes" id="UP000199058"/>
    </source>
</evidence>
<accession>A0A1I1G248</accession>
<dbReference type="EMBL" id="FOLH01000002">
    <property type="protein sequence ID" value="SFC05591.1"/>
    <property type="molecule type" value="Genomic_DNA"/>
</dbReference>
<dbReference type="PANTHER" id="PTHR38731">
    <property type="entry name" value="LIPL45-RELATED LIPOPROTEIN-RELATED"/>
    <property type="match status" value="1"/>
</dbReference>
<feature type="compositionally biased region" description="Acidic residues" evidence="1">
    <location>
        <begin position="227"/>
        <end position="254"/>
    </location>
</feature>
<dbReference type="Proteomes" id="UP000199058">
    <property type="component" value="Unassembled WGS sequence"/>
</dbReference>
<dbReference type="Pfam" id="PF04773">
    <property type="entry name" value="FecR"/>
    <property type="match status" value="1"/>
</dbReference>
<dbReference type="InterPro" id="IPR006860">
    <property type="entry name" value="FecR"/>
</dbReference>
<evidence type="ECO:0000313" key="3">
    <source>
        <dbReference type="EMBL" id="SFC05591.1"/>
    </source>
</evidence>
<evidence type="ECO:0000256" key="1">
    <source>
        <dbReference type="SAM" id="MobiDB-lite"/>
    </source>
</evidence>
<evidence type="ECO:0000259" key="2">
    <source>
        <dbReference type="Pfam" id="PF04773"/>
    </source>
</evidence>
<dbReference type="OrthoDB" id="7028389at2"/>
<sequence length="296" mass="31522">MILIPGHDKNKAAPFPYWVLGLLLALTFFHSSAYANQEAGRFQFVHGTVEVVRADGETLAAERNLSVYEGDTVTTAAASSAQIRMVDDALMALRPRSELVIEGYQYNQADDDASLVNLARGGLRTVSGVIGRNRSENVKIETPVATMGIRGTDMDTFVVPDEQPGNNNGLQSVLRVNSGEGTITSQGVELGVPAGSIAQASPGQAPQFIPALPASAESLEAESTASSDDEGQTDDEAVNDDLLDDGISDDDTGLDELTDELISASIEDTLEDIIEDQTEDDAGPSFDDYNTIIRLQ</sequence>
<protein>
    <submittedName>
        <fullName evidence="3">FecR family protein</fullName>
    </submittedName>
</protein>
<feature type="compositionally biased region" description="Low complexity" evidence="1">
    <location>
        <begin position="216"/>
        <end position="226"/>
    </location>
</feature>
<feature type="region of interest" description="Disordered" evidence="1">
    <location>
        <begin position="216"/>
        <end position="254"/>
    </location>
</feature>
<proteinExistence type="predicted"/>
<feature type="domain" description="FecR protein" evidence="2">
    <location>
        <begin position="71"/>
        <end position="154"/>
    </location>
</feature>
<organism evidence="3 4">
    <name type="scientific">Marinospirillum celere</name>
    <dbReference type="NCBI Taxonomy" id="1122252"/>
    <lineage>
        <taxon>Bacteria</taxon>
        <taxon>Pseudomonadati</taxon>
        <taxon>Pseudomonadota</taxon>
        <taxon>Gammaproteobacteria</taxon>
        <taxon>Oceanospirillales</taxon>
        <taxon>Oceanospirillaceae</taxon>
        <taxon>Marinospirillum</taxon>
    </lineage>
</organism>
<gene>
    <name evidence="3" type="ORF">SAMN05660443_1352</name>
</gene>
<name>A0A1I1G248_9GAMM</name>
<dbReference type="RefSeq" id="WP_091961017.1">
    <property type="nucleotide sequence ID" value="NZ_FOLH01000002.1"/>
</dbReference>
<dbReference type="STRING" id="1122252.SAMN05660443_1352"/>